<keyword evidence="2" id="KW-0560">Oxidoreductase</keyword>
<evidence type="ECO:0000256" key="1">
    <source>
        <dbReference type="ARBA" id="ARBA00006484"/>
    </source>
</evidence>
<dbReference type="PANTHER" id="PTHR24321:SF8">
    <property type="entry name" value="ESTRADIOL 17-BETA-DEHYDROGENASE 8-RELATED"/>
    <property type="match status" value="1"/>
</dbReference>
<reference evidence="4" key="1">
    <citation type="submission" date="2017-01" db="EMBL/GenBank/DDBJ databases">
        <authorList>
            <person name="Varghese N."/>
            <person name="Submissions S."/>
        </authorList>
    </citation>
    <scope>NUCLEOTIDE SEQUENCE [LARGE SCALE GENOMIC DNA]</scope>
    <source>
        <strain evidence="4">DM9</strain>
    </source>
</reference>
<dbReference type="PRINTS" id="PR00080">
    <property type="entry name" value="SDRFAMILY"/>
</dbReference>
<protein>
    <submittedName>
        <fullName evidence="3">NAD(P)-dependent dehydrogenase, short-chain alcohol dehydrogenase family</fullName>
    </submittedName>
</protein>
<sequence length="269" mass="28679">MEQVQYNFQDKVALVTGSTSGIGLATAQLLAKSGAQVIVTGRDKERGDTALATLPSSTLQPVYIQTDNSNNDTIFALFHEIQNRFGRLDIAVNNAAQESGIGKPLHEFEPHEYEDAMGANLRGVWLCMKQEIKLMLEQKPSGGAIVNVASVNGLGGAAMGSLYSAAKAAIIALAKSAAQEVATANIRINVLAPGAHRTPMLQKAFESQVNGDQTKVPEIEQMYLSYIPQKRIADPQEAAAAILWLCSDAASYITGQTTIVDGGMSAMLR</sequence>
<organism evidence="3 4">
    <name type="scientific">Pontibacter lucknowensis</name>
    <dbReference type="NCBI Taxonomy" id="1077936"/>
    <lineage>
        <taxon>Bacteria</taxon>
        <taxon>Pseudomonadati</taxon>
        <taxon>Bacteroidota</taxon>
        <taxon>Cytophagia</taxon>
        <taxon>Cytophagales</taxon>
        <taxon>Hymenobacteraceae</taxon>
        <taxon>Pontibacter</taxon>
    </lineage>
</organism>
<evidence type="ECO:0000313" key="3">
    <source>
        <dbReference type="EMBL" id="SIR14846.1"/>
    </source>
</evidence>
<dbReference type="FunFam" id="3.40.50.720:FF:000084">
    <property type="entry name" value="Short-chain dehydrogenase reductase"/>
    <property type="match status" value="1"/>
</dbReference>
<dbReference type="STRING" id="1077936.SAMN05421545_2538"/>
<dbReference type="Gene3D" id="3.40.50.720">
    <property type="entry name" value="NAD(P)-binding Rossmann-like Domain"/>
    <property type="match status" value="1"/>
</dbReference>
<proteinExistence type="inferred from homology"/>
<dbReference type="EMBL" id="FTNM01000003">
    <property type="protein sequence ID" value="SIR14846.1"/>
    <property type="molecule type" value="Genomic_DNA"/>
</dbReference>
<evidence type="ECO:0000256" key="2">
    <source>
        <dbReference type="ARBA" id="ARBA00023002"/>
    </source>
</evidence>
<dbReference type="InterPro" id="IPR036291">
    <property type="entry name" value="NAD(P)-bd_dom_sf"/>
</dbReference>
<comment type="similarity">
    <text evidence="1">Belongs to the short-chain dehydrogenases/reductases (SDR) family.</text>
</comment>
<keyword evidence="4" id="KW-1185">Reference proteome</keyword>
<dbReference type="Pfam" id="PF13561">
    <property type="entry name" value="adh_short_C2"/>
    <property type="match status" value="1"/>
</dbReference>
<name>A0A1N6YJY5_9BACT</name>
<gene>
    <name evidence="3" type="ORF">SAMN05421545_2538</name>
</gene>
<accession>A0A1N6YJY5</accession>
<dbReference type="OrthoDB" id="9803333at2"/>
<dbReference type="PRINTS" id="PR00081">
    <property type="entry name" value="GDHRDH"/>
</dbReference>
<dbReference type="CDD" id="cd05233">
    <property type="entry name" value="SDR_c"/>
    <property type="match status" value="1"/>
</dbReference>
<dbReference type="RefSeq" id="WP_076422375.1">
    <property type="nucleotide sequence ID" value="NZ_FTNM01000003.1"/>
</dbReference>
<dbReference type="PANTHER" id="PTHR24321">
    <property type="entry name" value="DEHYDROGENASES, SHORT CHAIN"/>
    <property type="match status" value="1"/>
</dbReference>
<dbReference type="AlphaFoldDB" id="A0A1N6YJY5"/>
<dbReference type="InterPro" id="IPR002347">
    <property type="entry name" value="SDR_fam"/>
</dbReference>
<dbReference type="Proteomes" id="UP000185924">
    <property type="component" value="Unassembled WGS sequence"/>
</dbReference>
<evidence type="ECO:0000313" key="4">
    <source>
        <dbReference type="Proteomes" id="UP000185924"/>
    </source>
</evidence>
<dbReference type="GO" id="GO:0016491">
    <property type="term" value="F:oxidoreductase activity"/>
    <property type="evidence" value="ECO:0007669"/>
    <property type="project" value="UniProtKB-KW"/>
</dbReference>
<dbReference type="SUPFAM" id="SSF51735">
    <property type="entry name" value="NAD(P)-binding Rossmann-fold domains"/>
    <property type="match status" value="1"/>
</dbReference>
<dbReference type="PROSITE" id="PS00061">
    <property type="entry name" value="ADH_SHORT"/>
    <property type="match status" value="1"/>
</dbReference>
<dbReference type="InterPro" id="IPR020904">
    <property type="entry name" value="Sc_DH/Rdtase_CS"/>
</dbReference>